<keyword evidence="1" id="KW-0812">Transmembrane</keyword>
<proteinExistence type="predicted"/>
<comment type="caution">
    <text evidence="2">The sequence shown here is derived from an EMBL/GenBank/DDBJ whole genome shotgun (WGS) entry which is preliminary data.</text>
</comment>
<sequence length="85" mass="9714">MAAWVTPNDETVSAIAEITVTSLFVNDLFIKLPPCILFDYLKRFFEIAFRKITGFAVFLNLCFPPFLAPSYLKLPDFKDSFLSNL</sequence>
<feature type="transmembrane region" description="Helical" evidence="1">
    <location>
        <begin position="52"/>
        <end position="72"/>
    </location>
</feature>
<organism evidence="2 3">
    <name type="scientific">Lacrimispora amygdalina</name>
    <dbReference type="NCBI Taxonomy" id="253257"/>
    <lineage>
        <taxon>Bacteria</taxon>
        <taxon>Bacillati</taxon>
        <taxon>Bacillota</taxon>
        <taxon>Clostridia</taxon>
        <taxon>Lachnospirales</taxon>
        <taxon>Lachnospiraceae</taxon>
        <taxon>Lacrimispora</taxon>
    </lineage>
</organism>
<evidence type="ECO:0000256" key="1">
    <source>
        <dbReference type="SAM" id="Phobius"/>
    </source>
</evidence>
<reference evidence="2 3" key="1">
    <citation type="journal article" date="2024" name="Int. J. Syst. Evol. Microbiol.">
        <title>Lacrimispora brassicae sp. nov. isolated from fermented cabbage, and proposal of Clostridium indicum Gundawar et al. 2019 and Clostridium methoxybenzovorans Mechichi et al. 1999 as heterotypic synonyms of Lacrimispora amygdalina (Parshina et al. 2003) Haas and Blanchard 2020 and Lacrimispora indolis (McClung and McCoy 1957) Haas and Blanchard 2020, respectively.</title>
        <authorList>
            <person name="Kobayashi H."/>
            <person name="Tanizawa Y."/>
            <person name="Sakamoto M."/>
            <person name="Ohkuma M."/>
            <person name="Tohno M."/>
        </authorList>
    </citation>
    <scope>NUCLEOTIDE SEQUENCE [LARGE SCALE GENOMIC DNA]</scope>
    <source>
        <strain evidence="2 3">DSM 12857</strain>
    </source>
</reference>
<keyword evidence="1" id="KW-1133">Transmembrane helix</keyword>
<evidence type="ECO:0000313" key="2">
    <source>
        <dbReference type="EMBL" id="GLB28118.1"/>
    </source>
</evidence>
<keyword evidence="1" id="KW-0472">Membrane</keyword>
<dbReference type="EMBL" id="BRPJ01000002">
    <property type="protein sequence ID" value="GLB28118.1"/>
    <property type="molecule type" value="Genomic_DNA"/>
</dbReference>
<evidence type="ECO:0000313" key="3">
    <source>
        <dbReference type="Proteomes" id="UP001419084"/>
    </source>
</evidence>
<keyword evidence="3" id="KW-1185">Reference proteome</keyword>
<name>A0ABQ5LZB9_9FIRM</name>
<dbReference type="Proteomes" id="UP001419084">
    <property type="component" value="Unassembled WGS sequence"/>
</dbReference>
<protein>
    <submittedName>
        <fullName evidence="2">Uncharacterized protein</fullName>
    </submittedName>
</protein>
<accession>A0ABQ5LZB9</accession>
<gene>
    <name evidence="2" type="ORF">LAD12857_00410</name>
</gene>